<protein>
    <submittedName>
        <fullName evidence="3">Mg chelatase-like protein</fullName>
    </submittedName>
</protein>
<organism evidence="3 4">
    <name type="scientific">Schaalia turicensis</name>
    <dbReference type="NCBI Taxonomy" id="131111"/>
    <lineage>
        <taxon>Bacteria</taxon>
        <taxon>Bacillati</taxon>
        <taxon>Actinomycetota</taxon>
        <taxon>Actinomycetes</taxon>
        <taxon>Actinomycetales</taxon>
        <taxon>Actinomycetaceae</taxon>
        <taxon>Schaalia</taxon>
    </lineage>
</organism>
<dbReference type="PANTHER" id="PTHR32039">
    <property type="entry name" value="MAGNESIUM-CHELATASE SUBUNIT CHLI"/>
    <property type="match status" value="1"/>
</dbReference>
<dbReference type="PANTHER" id="PTHR32039:SF7">
    <property type="entry name" value="COMPETENCE PROTEIN COMM"/>
    <property type="match status" value="1"/>
</dbReference>
<dbReference type="NCBIfam" id="TIGR00368">
    <property type="entry name" value="YifB family Mg chelatase-like AAA ATPase"/>
    <property type="match status" value="1"/>
</dbReference>
<evidence type="ECO:0000259" key="2">
    <source>
        <dbReference type="SMART" id="SM00382"/>
    </source>
</evidence>
<name>A0A2I1I697_9ACTO</name>
<dbReference type="SMART" id="SM00382">
    <property type="entry name" value="AAA"/>
    <property type="match status" value="1"/>
</dbReference>
<dbReference type="EMBL" id="PKKJ01000002">
    <property type="protein sequence ID" value="PKY66652.1"/>
    <property type="molecule type" value="Genomic_DNA"/>
</dbReference>
<dbReference type="InterPro" id="IPR025158">
    <property type="entry name" value="Mg_chelat-rel_C"/>
</dbReference>
<dbReference type="OrthoDB" id="9813147at2"/>
<dbReference type="Gene3D" id="3.40.50.300">
    <property type="entry name" value="P-loop containing nucleotide triphosphate hydrolases"/>
    <property type="match status" value="1"/>
</dbReference>
<dbReference type="Pfam" id="PF01078">
    <property type="entry name" value="Mg_chelatase"/>
    <property type="match status" value="1"/>
</dbReference>
<dbReference type="SUPFAM" id="SSF54211">
    <property type="entry name" value="Ribosomal protein S5 domain 2-like"/>
    <property type="match status" value="1"/>
</dbReference>
<dbReference type="InterPro" id="IPR003593">
    <property type="entry name" value="AAA+_ATPase"/>
</dbReference>
<reference evidence="3 4" key="1">
    <citation type="submission" date="2017-12" db="EMBL/GenBank/DDBJ databases">
        <title>Phylogenetic diversity of female urinary microbiome.</title>
        <authorList>
            <person name="Thomas-White K."/>
            <person name="Wolfe A.J."/>
        </authorList>
    </citation>
    <scope>NUCLEOTIDE SEQUENCE [LARGE SCALE GENOMIC DNA]</scope>
    <source>
        <strain evidence="3 4">UMB0250</strain>
    </source>
</reference>
<dbReference type="InterPro" id="IPR004482">
    <property type="entry name" value="Mg_chelat-rel"/>
</dbReference>
<accession>A0A2I1I697</accession>
<evidence type="ECO:0000313" key="3">
    <source>
        <dbReference type="EMBL" id="PKY66652.1"/>
    </source>
</evidence>
<dbReference type="Pfam" id="PF13335">
    <property type="entry name" value="Mg_chelatase_C"/>
    <property type="match status" value="1"/>
</dbReference>
<comment type="caution">
    <text evidence="3">The sequence shown here is derived from an EMBL/GenBank/DDBJ whole genome shotgun (WGS) entry which is preliminary data.</text>
</comment>
<dbReference type="InterPro" id="IPR027417">
    <property type="entry name" value="P-loop_NTPase"/>
</dbReference>
<dbReference type="SUPFAM" id="SSF52540">
    <property type="entry name" value="P-loop containing nucleoside triphosphate hydrolases"/>
    <property type="match status" value="1"/>
</dbReference>
<dbReference type="GO" id="GO:0005524">
    <property type="term" value="F:ATP binding"/>
    <property type="evidence" value="ECO:0007669"/>
    <property type="project" value="InterPro"/>
</dbReference>
<dbReference type="AlphaFoldDB" id="A0A2I1I697"/>
<feature type="domain" description="AAA+ ATPase" evidence="2">
    <location>
        <begin position="221"/>
        <end position="404"/>
    </location>
</feature>
<dbReference type="Pfam" id="PF13541">
    <property type="entry name" value="ChlI"/>
    <property type="match status" value="1"/>
</dbReference>
<evidence type="ECO:0000256" key="1">
    <source>
        <dbReference type="ARBA" id="ARBA00006354"/>
    </source>
</evidence>
<proteinExistence type="inferred from homology"/>
<gene>
    <name evidence="3" type="ORF">CYJ25_03755</name>
</gene>
<comment type="similarity">
    <text evidence="1">Belongs to the Mg-chelatase subunits D/I family. ComM subfamily.</text>
</comment>
<sequence length="519" mass="55388">MNASLAYVDSIGLVGIEGHRVRVEAHVGRGLVKFTLVGLPDASLREAKDRVRSALQSCNLEVMDAHITVNLSPAGLPKSGSGFDLAIAIAVLQAAGSLKRQAFVGTALLGELALDGSIQSIRGILPAVLSAKKLRIQRVIVPASCVLEARLVHGIDVIGFDHLADLVTWAGGDALRPKTPIPIQEALPTERATESVVAVSDLADVRGQDGAVDALEVAAAGGHHVLLIGEAGSGKSMLASRMPTILPPMDDQTALMTSALHSIAGRLEDHTTLMRTPPFQSPHHSVTMPALIGGGSGIAMPGAASLAHGGVLFLDEATEFIPSVLDALRQPLEEGVITIHRAKGHTTYPARFQLILASNPCPCGGGTKARPCRCTSIQKRRYITRLSGPLLDRIDITIAMRAPTRAQLNASKRRTSEEVAERVLAARDRARTRLEGSGWTLNCQLPGPWLRQHSGIARTYIDRIDQGVDRGILSMRGADRVLRLMWTLADLDERSTPNETDLAQALQLRNSGALDAFYQ</sequence>
<dbReference type="InterPro" id="IPR020568">
    <property type="entry name" value="Ribosomal_Su5_D2-typ_SF"/>
</dbReference>
<dbReference type="InterPro" id="IPR045006">
    <property type="entry name" value="CHLI-like"/>
</dbReference>
<evidence type="ECO:0000313" key="4">
    <source>
        <dbReference type="Proteomes" id="UP000234545"/>
    </source>
</evidence>
<dbReference type="InterPro" id="IPR000523">
    <property type="entry name" value="Mg_chelatse_chII-like_cat_dom"/>
</dbReference>
<dbReference type="InterPro" id="IPR014721">
    <property type="entry name" value="Ribsml_uS5_D2-typ_fold_subgr"/>
</dbReference>
<dbReference type="Gene3D" id="3.30.230.10">
    <property type="match status" value="1"/>
</dbReference>
<dbReference type="RefSeq" id="WP_101627864.1">
    <property type="nucleotide sequence ID" value="NZ_PKKJ01000002.1"/>
</dbReference>
<dbReference type="Proteomes" id="UP000234545">
    <property type="component" value="Unassembled WGS sequence"/>
</dbReference>